<evidence type="ECO:0000256" key="7">
    <source>
        <dbReference type="ARBA" id="ARBA00022840"/>
    </source>
</evidence>
<dbReference type="SUPFAM" id="SSF55781">
    <property type="entry name" value="GAF domain-like"/>
    <property type="match status" value="1"/>
</dbReference>
<dbReference type="InterPro" id="IPR001610">
    <property type="entry name" value="PAC"/>
</dbReference>
<evidence type="ECO:0000313" key="12">
    <source>
        <dbReference type="Proteomes" id="UP000005824"/>
    </source>
</evidence>
<comment type="caution">
    <text evidence="11">The sequence shown here is derived from an EMBL/GenBank/DDBJ whole genome shotgun (WGS) entry which is preliminary data.</text>
</comment>
<dbReference type="InterPro" id="IPR003661">
    <property type="entry name" value="HisK_dim/P_dom"/>
</dbReference>
<dbReference type="SUPFAM" id="SSF55874">
    <property type="entry name" value="ATPase domain of HSP90 chaperone/DNA topoisomerase II/histidine kinase"/>
    <property type="match status" value="1"/>
</dbReference>
<dbReference type="Pfam" id="PF01590">
    <property type="entry name" value="GAF"/>
    <property type="match status" value="1"/>
</dbReference>
<reference evidence="11 12" key="1">
    <citation type="journal article" date="2011" name="J. Bacteriol.">
        <title>Genome sequence of Chthoniobacter flavus Ellin428, an aerobic heterotrophic soil bacterium.</title>
        <authorList>
            <person name="Kant R."/>
            <person name="van Passel M.W."/>
            <person name="Palva A."/>
            <person name="Lucas S."/>
            <person name="Lapidus A."/>
            <person name="Glavina Del Rio T."/>
            <person name="Dalin E."/>
            <person name="Tice H."/>
            <person name="Bruce D."/>
            <person name="Goodwin L."/>
            <person name="Pitluck S."/>
            <person name="Larimer F.W."/>
            <person name="Land M.L."/>
            <person name="Hauser L."/>
            <person name="Sangwan P."/>
            <person name="de Vos W.M."/>
            <person name="Janssen P.H."/>
            <person name="Smidt H."/>
        </authorList>
    </citation>
    <scope>NUCLEOTIDE SEQUENCE [LARGE SCALE GENOMIC DNA]</scope>
    <source>
        <strain evidence="11 12">Ellin428</strain>
    </source>
</reference>
<evidence type="ECO:0000256" key="6">
    <source>
        <dbReference type="ARBA" id="ARBA00022777"/>
    </source>
</evidence>
<dbReference type="InterPro" id="IPR003594">
    <property type="entry name" value="HATPase_dom"/>
</dbReference>
<dbReference type="EC" id="2.7.13.3" evidence="2"/>
<keyword evidence="6 11" id="KW-0418">Kinase</keyword>
<dbReference type="SUPFAM" id="SSF47384">
    <property type="entry name" value="Homodimeric domain of signal transducing histidine kinase"/>
    <property type="match status" value="1"/>
</dbReference>
<dbReference type="SMART" id="SM00387">
    <property type="entry name" value="HATPase_c"/>
    <property type="match status" value="1"/>
</dbReference>
<dbReference type="InterPro" id="IPR035965">
    <property type="entry name" value="PAS-like_dom_sf"/>
</dbReference>
<dbReference type="CDD" id="cd00082">
    <property type="entry name" value="HisKA"/>
    <property type="match status" value="1"/>
</dbReference>
<dbReference type="InterPro" id="IPR036097">
    <property type="entry name" value="HisK_dim/P_sf"/>
</dbReference>
<dbReference type="Pfam" id="PF02518">
    <property type="entry name" value="HATPase_c"/>
    <property type="match status" value="1"/>
</dbReference>
<dbReference type="Gene3D" id="1.10.287.130">
    <property type="match status" value="1"/>
</dbReference>
<dbReference type="NCBIfam" id="TIGR00229">
    <property type="entry name" value="sensory_box"/>
    <property type="match status" value="1"/>
</dbReference>
<sequence length="553" mass="61355">MKTVERDALPMWLRESADVKAAFDEHAIVVIVDAQERITFVSERFCAISQLSGDELVGQDYRAIVSERYPHVLLYELRDCMAHDSRWRGEIQFHAKDGTSFWISATIVPLLDEEEKLRQFVVIGADITEQKRVENELSEMHRLQRLLADLSARFVAVPSAQVDAAIQTTQSLVGEALGLDRSMLWQLGEHGADMSVTHYWQRDGLPPLPPDLSMGACLPWIHDELLRGGCVCFSTVGELPARAARDVQVFSQQGTKSCLTFPLIANGKTFGALAFATLQAERKWRDDVIAELKLVAQIIGNVVARQRSEMREEQLRDELAHAMRIASLGELAAAIAHELNQPLAAILSNAQAARRFLENGESDPDELHAILDDIVRDDKRAGGVVHNLRAMVRKHPATRESYSLNDLVIEVLELLRGEMIGERVGLHLSLAPSLPPVAVARVELQQVLVNLFINATQAMNSNASGDRAIDVETRTEAETVVVRIRDRGHGVPPDRLSHIFDPFFSTKADGLGMGLSICRRIIESHGGRIEARNHREIGAIFSFSLPIAAIAAR</sequence>
<evidence type="ECO:0000256" key="5">
    <source>
        <dbReference type="ARBA" id="ARBA00022741"/>
    </source>
</evidence>
<dbReference type="AlphaFoldDB" id="B4D663"/>
<dbReference type="Pfam" id="PF00512">
    <property type="entry name" value="HisKA"/>
    <property type="match status" value="1"/>
</dbReference>
<evidence type="ECO:0000256" key="1">
    <source>
        <dbReference type="ARBA" id="ARBA00000085"/>
    </source>
</evidence>
<dbReference type="Gene3D" id="3.30.450.40">
    <property type="match status" value="1"/>
</dbReference>
<dbReference type="CDD" id="cd00130">
    <property type="entry name" value="PAS"/>
    <property type="match status" value="1"/>
</dbReference>
<proteinExistence type="predicted"/>
<dbReference type="InParanoid" id="B4D663"/>
<dbReference type="Pfam" id="PF13426">
    <property type="entry name" value="PAS_9"/>
    <property type="match status" value="1"/>
</dbReference>
<gene>
    <name evidence="11" type="ORF">CfE428DRAFT_4402</name>
</gene>
<evidence type="ECO:0000256" key="4">
    <source>
        <dbReference type="ARBA" id="ARBA00022679"/>
    </source>
</evidence>
<dbReference type="PRINTS" id="PR00344">
    <property type="entry name" value="BCTRLSENSOR"/>
</dbReference>
<evidence type="ECO:0000256" key="8">
    <source>
        <dbReference type="ARBA" id="ARBA00023012"/>
    </source>
</evidence>
<evidence type="ECO:0000256" key="3">
    <source>
        <dbReference type="ARBA" id="ARBA00022553"/>
    </source>
</evidence>
<dbReference type="PROSITE" id="PS50109">
    <property type="entry name" value="HIS_KIN"/>
    <property type="match status" value="1"/>
</dbReference>
<dbReference type="InterPro" id="IPR004358">
    <property type="entry name" value="Sig_transdc_His_kin-like_C"/>
</dbReference>
<keyword evidence="5" id="KW-0547">Nucleotide-binding</keyword>
<keyword evidence="7" id="KW-0067">ATP-binding</keyword>
<dbReference type="eggNOG" id="COG4191">
    <property type="taxonomic scope" value="Bacteria"/>
</dbReference>
<dbReference type="GO" id="GO:0005524">
    <property type="term" value="F:ATP binding"/>
    <property type="evidence" value="ECO:0007669"/>
    <property type="project" value="UniProtKB-KW"/>
</dbReference>
<dbReference type="Gene3D" id="3.30.450.20">
    <property type="entry name" value="PAS domain"/>
    <property type="match status" value="1"/>
</dbReference>
<dbReference type="InterPro" id="IPR000700">
    <property type="entry name" value="PAS-assoc_C"/>
</dbReference>
<dbReference type="Gene3D" id="3.30.565.10">
    <property type="entry name" value="Histidine kinase-like ATPase, C-terminal domain"/>
    <property type="match status" value="1"/>
</dbReference>
<dbReference type="Proteomes" id="UP000005824">
    <property type="component" value="Unassembled WGS sequence"/>
</dbReference>
<evidence type="ECO:0000313" key="11">
    <source>
        <dbReference type="EMBL" id="EDY17972.1"/>
    </source>
</evidence>
<dbReference type="SMART" id="SM00388">
    <property type="entry name" value="HisKA"/>
    <property type="match status" value="1"/>
</dbReference>
<accession>B4D663</accession>
<comment type="catalytic activity">
    <reaction evidence="1">
        <text>ATP + protein L-histidine = ADP + protein N-phospho-L-histidine.</text>
        <dbReference type="EC" id="2.7.13.3"/>
    </reaction>
</comment>
<evidence type="ECO:0000259" key="9">
    <source>
        <dbReference type="PROSITE" id="PS50109"/>
    </source>
</evidence>
<dbReference type="eggNOG" id="COG2202">
    <property type="taxonomic scope" value="Bacteria"/>
</dbReference>
<organism evidence="11 12">
    <name type="scientific">Chthoniobacter flavus Ellin428</name>
    <dbReference type="NCBI Taxonomy" id="497964"/>
    <lineage>
        <taxon>Bacteria</taxon>
        <taxon>Pseudomonadati</taxon>
        <taxon>Verrucomicrobiota</taxon>
        <taxon>Spartobacteria</taxon>
        <taxon>Chthoniobacterales</taxon>
        <taxon>Chthoniobacteraceae</taxon>
        <taxon>Chthoniobacter</taxon>
    </lineage>
</organism>
<evidence type="ECO:0000259" key="10">
    <source>
        <dbReference type="PROSITE" id="PS50113"/>
    </source>
</evidence>
<dbReference type="SMART" id="SM00086">
    <property type="entry name" value="PAC"/>
    <property type="match status" value="1"/>
</dbReference>
<keyword evidence="12" id="KW-1185">Reference proteome</keyword>
<dbReference type="InterPro" id="IPR036890">
    <property type="entry name" value="HATPase_C_sf"/>
</dbReference>
<keyword evidence="3" id="KW-0597">Phosphoprotein</keyword>
<keyword evidence="8" id="KW-0902">Two-component regulatory system</keyword>
<evidence type="ECO:0000256" key="2">
    <source>
        <dbReference type="ARBA" id="ARBA00012438"/>
    </source>
</evidence>
<keyword evidence="4" id="KW-0808">Transferase</keyword>
<dbReference type="STRING" id="497964.CfE428DRAFT_4402"/>
<dbReference type="PANTHER" id="PTHR43065:SF10">
    <property type="entry name" value="PEROXIDE STRESS-ACTIVATED HISTIDINE KINASE MAK3"/>
    <property type="match status" value="1"/>
</dbReference>
<feature type="domain" description="PAC" evidence="10">
    <location>
        <begin position="87"/>
        <end position="139"/>
    </location>
</feature>
<dbReference type="InterPro" id="IPR029016">
    <property type="entry name" value="GAF-like_dom_sf"/>
</dbReference>
<dbReference type="GO" id="GO:0000155">
    <property type="term" value="F:phosphorelay sensor kinase activity"/>
    <property type="evidence" value="ECO:0007669"/>
    <property type="project" value="InterPro"/>
</dbReference>
<dbReference type="PANTHER" id="PTHR43065">
    <property type="entry name" value="SENSOR HISTIDINE KINASE"/>
    <property type="match status" value="1"/>
</dbReference>
<dbReference type="InterPro" id="IPR000014">
    <property type="entry name" value="PAS"/>
</dbReference>
<dbReference type="SUPFAM" id="SSF55785">
    <property type="entry name" value="PYP-like sensor domain (PAS domain)"/>
    <property type="match status" value="1"/>
</dbReference>
<dbReference type="PROSITE" id="PS50113">
    <property type="entry name" value="PAC"/>
    <property type="match status" value="1"/>
</dbReference>
<dbReference type="EMBL" id="ABVL01000015">
    <property type="protein sequence ID" value="EDY17972.1"/>
    <property type="molecule type" value="Genomic_DNA"/>
</dbReference>
<protein>
    <recommendedName>
        <fullName evidence="2">histidine kinase</fullName>
        <ecNumber evidence="2">2.7.13.3</ecNumber>
    </recommendedName>
</protein>
<dbReference type="InterPro" id="IPR005467">
    <property type="entry name" value="His_kinase_dom"/>
</dbReference>
<name>B4D663_9BACT</name>
<dbReference type="SMART" id="SM00065">
    <property type="entry name" value="GAF"/>
    <property type="match status" value="1"/>
</dbReference>
<feature type="domain" description="Histidine kinase" evidence="9">
    <location>
        <begin position="334"/>
        <end position="549"/>
    </location>
</feature>
<dbReference type="InterPro" id="IPR003018">
    <property type="entry name" value="GAF"/>
</dbReference>